<accession>A0A8J5I929</accession>
<evidence type="ECO:0000313" key="3">
    <source>
        <dbReference type="Proteomes" id="UP000709295"/>
    </source>
</evidence>
<gene>
    <name evidence="2" type="ORF">JG688_00013757</name>
</gene>
<reference evidence="2" key="1">
    <citation type="submission" date="2021-01" db="EMBL/GenBank/DDBJ databases">
        <title>Phytophthora aleatoria, a newly-described species from Pinus radiata is distinct from Phytophthora cactorum isolates based on comparative genomics.</title>
        <authorList>
            <person name="Mcdougal R."/>
            <person name="Panda P."/>
            <person name="Williams N."/>
            <person name="Studholme D.J."/>
        </authorList>
    </citation>
    <scope>NUCLEOTIDE SEQUENCE</scope>
    <source>
        <strain evidence="2">NZFS 4037</strain>
    </source>
</reference>
<dbReference type="Proteomes" id="UP000709295">
    <property type="component" value="Unassembled WGS sequence"/>
</dbReference>
<keyword evidence="3" id="KW-1185">Reference proteome</keyword>
<organism evidence="2 3">
    <name type="scientific">Phytophthora aleatoria</name>
    <dbReference type="NCBI Taxonomy" id="2496075"/>
    <lineage>
        <taxon>Eukaryota</taxon>
        <taxon>Sar</taxon>
        <taxon>Stramenopiles</taxon>
        <taxon>Oomycota</taxon>
        <taxon>Peronosporomycetes</taxon>
        <taxon>Peronosporales</taxon>
        <taxon>Peronosporaceae</taxon>
        <taxon>Phytophthora</taxon>
    </lineage>
</organism>
<dbReference type="EMBL" id="JAENGY010001206">
    <property type="protein sequence ID" value="KAG6951382.1"/>
    <property type="molecule type" value="Genomic_DNA"/>
</dbReference>
<sequence>MGFVFLNEIRSMVGDLRCLSLFRSAENRRLAPNASKSLTQSTSTKLPVQNISDSIL</sequence>
<protein>
    <submittedName>
        <fullName evidence="2">Uncharacterized protein</fullName>
    </submittedName>
</protein>
<comment type="caution">
    <text evidence="2">The sequence shown here is derived from an EMBL/GenBank/DDBJ whole genome shotgun (WGS) entry which is preliminary data.</text>
</comment>
<feature type="compositionally biased region" description="Polar residues" evidence="1">
    <location>
        <begin position="47"/>
        <end position="56"/>
    </location>
</feature>
<evidence type="ECO:0000256" key="1">
    <source>
        <dbReference type="SAM" id="MobiDB-lite"/>
    </source>
</evidence>
<name>A0A8J5I929_9STRA</name>
<feature type="region of interest" description="Disordered" evidence="1">
    <location>
        <begin position="32"/>
        <end position="56"/>
    </location>
</feature>
<feature type="compositionally biased region" description="Low complexity" evidence="1">
    <location>
        <begin position="35"/>
        <end position="46"/>
    </location>
</feature>
<proteinExistence type="predicted"/>
<dbReference type="AlphaFoldDB" id="A0A8J5I929"/>
<evidence type="ECO:0000313" key="2">
    <source>
        <dbReference type="EMBL" id="KAG6951382.1"/>
    </source>
</evidence>